<dbReference type="PANTHER" id="PTHR33908">
    <property type="entry name" value="MANNOSYLTRANSFERASE YKCB-RELATED"/>
    <property type="match status" value="1"/>
</dbReference>
<proteinExistence type="predicted"/>
<feature type="transmembrane region" description="Helical" evidence="8">
    <location>
        <begin position="228"/>
        <end position="247"/>
    </location>
</feature>
<dbReference type="AlphaFoldDB" id="A0AAV3UHC4"/>
<evidence type="ECO:0000256" key="6">
    <source>
        <dbReference type="ARBA" id="ARBA00022989"/>
    </source>
</evidence>
<keyword evidence="2" id="KW-1003">Cell membrane</keyword>
<dbReference type="GeneID" id="68616124"/>
<evidence type="ECO:0000313" key="9">
    <source>
        <dbReference type="EMBL" id="GAA5050449.1"/>
    </source>
</evidence>
<dbReference type="PANTHER" id="PTHR33908:SF11">
    <property type="entry name" value="MEMBRANE PROTEIN"/>
    <property type="match status" value="1"/>
</dbReference>
<evidence type="ECO:0000256" key="7">
    <source>
        <dbReference type="ARBA" id="ARBA00023136"/>
    </source>
</evidence>
<feature type="transmembrane region" description="Helical" evidence="8">
    <location>
        <begin position="193"/>
        <end position="216"/>
    </location>
</feature>
<feature type="transmembrane region" description="Helical" evidence="8">
    <location>
        <begin position="308"/>
        <end position="324"/>
    </location>
</feature>
<protein>
    <recommendedName>
        <fullName evidence="11">Glycosyltransferase RgtA/B/C/D-like domain-containing protein</fullName>
    </recommendedName>
</protein>
<keyword evidence="4" id="KW-0808">Transferase</keyword>
<evidence type="ECO:0000256" key="2">
    <source>
        <dbReference type="ARBA" id="ARBA00022475"/>
    </source>
</evidence>
<keyword evidence="3" id="KW-0328">Glycosyltransferase</keyword>
<evidence type="ECO:0000256" key="3">
    <source>
        <dbReference type="ARBA" id="ARBA00022676"/>
    </source>
</evidence>
<dbReference type="GO" id="GO:0008610">
    <property type="term" value="P:lipid biosynthetic process"/>
    <property type="evidence" value="ECO:0007669"/>
    <property type="project" value="UniProtKB-ARBA"/>
</dbReference>
<evidence type="ECO:0000256" key="8">
    <source>
        <dbReference type="SAM" id="Phobius"/>
    </source>
</evidence>
<feature type="transmembrane region" description="Helical" evidence="8">
    <location>
        <begin position="279"/>
        <end position="301"/>
    </location>
</feature>
<dbReference type="InterPro" id="IPR050297">
    <property type="entry name" value="LipidA_mod_glycosyltrf_83"/>
</dbReference>
<feature type="transmembrane region" description="Helical" evidence="8">
    <location>
        <begin position="330"/>
        <end position="347"/>
    </location>
</feature>
<keyword evidence="6 8" id="KW-1133">Transmembrane helix</keyword>
<accession>A0AAV3UHC4</accession>
<comment type="caution">
    <text evidence="9">The sequence shown here is derived from an EMBL/GenBank/DDBJ whole genome shotgun (WGS) entry which is preliminary data.</text>
</comment>
<keyword evidence="5 8" id="KW-0812">Transmembrane</keyword>
<evidence type="ECO:0000256" key="1">
    <source>
        <dbReference type="ARBA" id="ARBA00004651"/>
    </source>
</evidence>
<comment type="subcellular location">
    <subcellularLocation>
        <location evidence="1">Cell membrane</location>
        <topology evidence="1">Multi-pass membrane protein</topology>
    </subcellularLocation>
</comment>
<evidence type="ECO:0000313" key="10">
    <source>
        <dbReference type="Proteomes" id="UP001501729"/>
    </source>
</evidence>
<dbReference type="Proteomes" id="UP001501729">
    <property type="component" value="Unassembled WGS sequence"/>
</dbReference>
<dbReference type="GO" id="GO:0005886">
    <property type="term" value="C:plasma membrane"/>
    <property type="evidence" value="ECO:0007669"/>
    <property type="project" value="UniProtKB-SubCell"/>
</dbReference>
<evidence type="ECO:0000256" key="5">
    <source>
        <dbReference type="ARBA" id="ARBA00022692"/>
    </source>
</evidence>
<evidence type="ECO:0000256" key="4">
    <source>
        <dbReference type="ARBA" id="ARBA00022679"/>
    </source>
</evidence>
<dbReference type="GO" id="GO:0016763">
    <property type="term" value="F:pentosyltransferase activity"/>
    <property type="evidence" value="ECO:0007669"/>
    <property type="project" value="TreeGrafter"/>
</dbReference>
<feature type="transmembrane region" description="Helical" evidence="8">
    <location>
        <begin position="26"/>
        <end position="45"/>
    </location>
</feature>
<feature type="transmembrane region" description="Helical" evidence="8">
    <location>
        <begin position="164"/>
        <end position="181"/>
    </location>
</feature>
<keyword evidence="7 8" id="KW-0472">Membrane</keyword>
<feature type="transmembrane region" description="Helical" evidence="8">
    <location>
        <begin position="111"/>
        <end position="128"/>
    </location>
</feature>
<organism evidence="9 10">
    <name type="scientific">Haladaptatus pallidirubidus</name>
    <dbReference type="NCBI Taxonomy" id="1008152"/>
    <lineage>
        <taxon>Archaea</taxon>
        <taxon>Methanobacteriati</taxon>
        <taxon>Methanobacteriota</taxon>
        <taxon>Stenosarchaea group</taxon>
        <taxon>Halobacteria</taxon>
        <taxon>Halobacteriales</taxon>
        <taxon>Haladaptataceae</taxon>
        <taxon>Haladaptatus</taxon>
    </lineage>
</organism>
<name>A0AAV3UHC4_9EURY</name>
<reference evidence="9 10" key="1">
    <citation type="journal article" date="2019" name="Int. J. Syst. Evol. Microbiol.">
        <title>The Global Catalogue of Microorganisms (GCM) 10K type strain sequencing project: providing services to taxonomists for standard genome sequencing and annotation.</title>
        <authorList>
            <consortium name="The Broad Institute Genomics Platform"/>
            <consortium name="The Broad Institute Genome Sequencing Center for Infectious Disease"/>
            <person name="Wu L."/>
            <person name="Ma J."/>
        </authorList>
    </citation>
    <scope>NUCLEOTIDE SEQUENCE [LARGE SCALE GENOMIC DNA]</scope>
    <source>
        <strain evidence="9 10">JCM 17504</strain>
    </source>
</reference>
<feature type="transmembrane region" description="Helical" evidence="8">
    <location>
        <begin position="359"/>
        <end position="381"/>
    </location>
</feature>
<dbReference type="EMBL" id="BAABKX010000008">
    <property type="protein sequence ID" value="GAA5050449.1"/>
    <property type="molecule type" value="Genomic_DNA"/>
</dbReference>
<sequence>MAHSINDYQQLDLTSKLVELASDKRAWLAMAIGTGLFVHFIYLLTHPYPAYGAGLYLQIAEEISAHGYALPERIPLYTRDGVPFAYPPLMYYVSAVIMDTTGVDPITLSRLLPGFMTVLYLIPFYYLASEVLESTPQAGFATVVLAVTPPVLQWHLSAGGIVRASAFLFAITGAYTGIKLFKTGQVKWLIPSTMLFGMTILTHPVYTVFFGTTYLVMFACYNKTPRGLIHGALVAGGGILLASPWWLQIIATHGTDIFTAASGTHSGLGGGVGRLLDQFLYPLAPELPAVFFAGSFAGAVYLATKRRFFLPLWLVAAAFMLGKNRFQFPAGAMMLSVFLFEVIVPRVQRWSATTRYSRSAPLAIVMVVVLIVSSIGVSFAASGLNSHLSSTTQPAFMDDDDKAAMEWIQENTASDSNFVVLGDAAEWFPLMTDRAILVGPWGVEWEGHENYRHHLGLYKRLSRCPGKACLTKKMIANDVNPTYIYVPKNHYTVRGIDEYQKPWLRGQMVDSDRYRLVYENEGAMVFRIDEPMEPVEIPEDGPQPVSA</sequence>
<evidence type="ECO:0008006" key="11">
    <source>
        <dbReference type="Google" id="ProtNLM"/>
    </source>
</evidence>
<dbReference type="RefSeq" id="WP_227777814.1">
    <property type="nucleotide sequence ID" value="NZ_BAABKX010000008.1"/>
</dbReference>
<gene>
    <name evidence="9" type="ORF">GCM10025751_24540</name>
</gene>
<keyword evidence="10" id="KW-1185">Reference proteome</keyword>